<proteinExistence type="predicted"/>
<comment type="caution">
    <text evidence="1">The sequence shown here is derived from an EMBL/GenBank/DDBJ whole genome shotgun (WGS) entry which is preliminary data.</text>
</comment>
<sequence>MGRNARRRHGGPRARGYRPPASIAAAETGALAPEFRAWFGNGGPQEDQSAIMAYVQTVLAVHRELRPRTSATSFTALGIEAAVCLSVDSFCAGDDYFYMPFVTSMSVFTNFLEQTGRWTGTDEQLQELRIFYRRAHLGYAALGPVRGFDWTEPDQSERLELLAGLPVTLRADRLLAALVTRLRDDPTLPWRQAVRAAAALGAPSAPAGEHVLAEVFTTLRGLGLGSFSGTADQLAEIRQTMNDGDADDRLELLEMLAYTFFEVAFSIGCAVTDRDEDSTGYALGRLLAQAASTTGSVSRLVLSNPGVLVPAGQTEETTKLYAEVGRQLEYLHGLGLVVLGKDIAVPLALRRAVLEAWEDVRRDSLAS</sequence>
<evidence type="ECO:0000313" key="1">
    <source>
        <dbReference type="EMBL" id="MCG2621101.1"/>
    </source>
</evidence>
<gene>
    <name evidence="1" type="ORF">LVY72_04130</name>
</gene>
<organism evidence="1 2">
    <name type="scientific">Arthrobacter hankyongi</name>
    <dbReference type="NCBI Taxonomy" id="2904801"/>
    <lineage>
        <taxon>Bacteria</taxon>
        <taxon>Bacillati</taxon>
        <taxon>Actinomycetota</taxon>
        <taxon>Actinomycetes</taxon>
        <taxon>Micrococcales</taxon>
        <taxon>Micrococcaceae</taxon>
        <taxon>Arthrobacter</taxon>
    </lineage>
</organism>
<name>A0ABS9L377_9MICC</name>
<accession>A0ABS9L377</accession>
<protein>
    <submittedName>
        <fullName evidence="1">Uncharacterized protein</fullName>
    </submittedName>
</protein>
<evidence type="ECO:0000313" key="2">
    <source>
        <dbReference type="Proteomes" id="UP001165368"/>
    </source>
</evidence>
<dbReference type="EMBL" id="JAKLTQ010000002">
    <property type="protein sequence ID" value="MCG2621101.1"/>
    <property type="molecule type" value="Genomic_DNA"/>
</dbReference>
<keyword evidence="2" id="KW-1185">Reference proteome</keyword>
<dbReference type="Proteomes" id="UP001165368">
    <property type="component" value="Unassembled WGS sequence"/>
</dbReference>
<dbReference type="RefSeq" id="WP_237818208.1">
    <property type="nucleotide sequence ID" value="NZ_JAKLTQ010000002.1"/>
</dbReference>
<reference evidence="1" key="1">
    <citation type="submission" date="2022-01" db="EMBL/GenBank/DDBJ databases">
        <authorList>
            <person name="Jo J.-H."/>
            <person name="Im W.-T."/>
        </authorList>
    </citation>
    <scope>NUCLEOTIDE SEQUENCE</scope>
    <source>
        <strain evidence="1">I2-34</strain>
    </source>
</reference>